<gene>
    <name evidence="1" type="ORF">TRICI_005549</name>
</gene>
<protein>
    <submittedName>
        <fullName evidence="1">Uncharacterized protein</fullName>
    </submittedName>
</protein>
<organism evidence="1 2">
    <name type="scientific">Trichomonascus ciferrii</name>
    <dbReference type="NCBI Taxonomy" id="44093"/>
    <lineage>
        <taxon>Eukaryota</taxon>
        <taxon>Fungi</taxon>
        <taxon>Dikarya</taxon>
        <taxon>Ascomycota</taxon>
        <taxon>Saccharomycotina</taxon>
        <taxon>Dipodascomycetes</taxon>
        <taxon>Dipodascales</taxon>
        <taxon>Trichomonascaceae</taxon>
        <taxon>Trichomonascus</taxon>
        <taxon>Trichomonascus ciferrii complex</taxon>
    </lineage>
</organism>
<evidence type="ECO:0000313" key="2">
    <source>
        <dbReference type="Proteomes" id="UP000761534"/>
    </source>
</evidence>
<name>A0A642UWS8_9ASCO</name>
<comment type="caution">
    <text evidence="1">The sequence shown here is derived from an EMBL/GenBank/DDBJ whole genome shotgun (WGS) entry which is preliminary data.</text>
</comment>
<dbReference type="AlphaFoldDB" id="A0A642UWS8"/>
<reference evidence="1" key="1">
    <citation type="journal article" date="2019" name="G3 (Bethesda)">
        <title>Genome Assemblies of Two Rare Opportunistic Yeast Pathogens: Diutina rugosa (syn. Candida rugosa) and Trichomonascus ciferrii (syn. Candida ciferrii).</title>
        <authorList>
            <person name="Mixao V."/>
            <person name="Saus E."/>
            <person name="Hansen A.P."/>
            <person name="Lass-Florl C."/>
            <person name="Gabaldon T."/>
        </authorList>
    </citation>
    <scope>NUCLEOTIDE SEQUENCE</scope>
    <source>
        <strain evidence="1">CBS 4856</strain>
    </source>
</reference>
<keyword evidence="2" id="KW-1185">Reference proteome</keyword>
<sequence length="72" mass="8095">MEDLCAALSATKIELDDIIDSVFPFEQAEEAVEYVWQGKQQDDVDGKQAAEGGKYELRDGLELVVDANCVWW</sequence>
<dbReference type="VEuPathDB" id="FungiDB:TRICI_005549"/>
<accession>A0A642UWS8</accession>
<evidence type="ECO:0000313" key="1">
    <source>
        <dbReference type="EMBL" id="KAA8904323.1"/>
    </source>
</evidence>
<proteinExistence type="predicted"/>
<dbReference type="EMBL" id="SWFS01000431">
    <property type="protein sequence ID" value="KAA8904323.1"/>
    <property type="molecule type" value="Genomic_DNA"/>
</dbReference>
<dbReference type="OrthoDB" id="3509362at2759"/>
<dbReference type="Proteomes" id="UP000761534">
    <property type="component" value="Unassembled WGS sequence"/>
</dbReference>